<comment type="pathway">
    <text evidence="3 15">Cofactor biosynthesis; FMN biosynthesis; FMN from riboflavin (ATP route): step 1/1.</text>
</comment>
<evidence type="ECO:0000313" key="17">
    <source>
        <dbReference type="EMBL" id="SFM62815.1"/>
    </source>
</evidence>
<evidence type="ECO:0000256" key="9">
    <source>
        <dbReference type="ARBA" id="ARBA00022777"/>
    </source>
</evidence>
<keyword evidence="10 15" id="KW-0274">FAD</keyword>
<sequence>MELIRGAHNLRPRHRGSVATIGNFDGVHLGHQAVLGQLAEKGAELGLPTVVITFEPLPREHFLGDAAPPRLQRFRDKVLALRRFSVDRLLCLRFDAHLAAMPAQTFIDRLLVERLGVRYLVVGDDFRFGHDRSGHFQTLQEAGRAQGFEVAHMHTFHIDGGRVSSTRIRRALETGDMDTAEKLLGRPYRINGRVLHGDKQGQRLGFPTANLRLGHNPMAVRGVFAVEVFGVPGEPLRGVANAGRRPTLNGLDHRLEVHLLDFHGDLYGRHLHVDLLHRLRDETRFDTLEALQAQIARDVRNARAFFRAHDAPAGADTPRDGTPD</sequence>
<keyword evidence="9 15" id="KW-0418">Kinase</keyword>
<keyword evidence="7 15" id="KW-0548">Nucleotidyltransferase</keyword>
<dbReference type="PANTHER" id="PTHR22749:SF6">
    <property type="entry name" value="RIBOFLAVIN KINASE"/>
    <property type="match status" value="1"/>
</dbReference>
<evidence type="ECO:0000256" key="13">
    <source>
        <dbReference type="ARBA" id="ARBA00047880"/>
    </source>
</evidence>
<evidence type="ECO:0000256" key="15">
    <source>
        <dbReference type="PIRNR" id="PIRNR004491"/>
    </source>
</evidence>
<keyword evidence="5 15" id="KW-0288">FMN</keyword>
<dbReference type="STRING" id="195064.SAMN05421721_1161"/>
<dbReference type="InterPro" id="IPR023468">
    <property type="entry name" value="Riboflavin_kinase"/>
</dbReference>
<name>A0A1I4SEC8_ECTMO</name>
<dbReference type="RefSeq" id="WP_090486730.1">
    <property type="nucleotide sequence ID" value="NZ_FOUO01000016.1"/>
</dbReference>
<feature type="domain" description="Riboflavin kinase" evidence="16">
    <location>
        <begin position="183"/>
        <end position="307"/>
    </location>
</feature>
<proteinExistence type="inferred from homology"/>
<evidence type="ECO:0000256" key="3">
    <source>
        <dbReference type="ARBA" id="ARBA00005201"/>
    </source>
</evidence>
<evidence type="ECO:0000256" key="7">
    <source>
        <dbReference type="ARBA" id="ARBA00022695"/>
    </source>
</evidence>
<dbReference type="PANTHER" id="PTHR22749">
    <property type="entry name" value="RIBOFLAVIN KINASE/FMN ADENYLYLTRANSFERASE"/>
    <property type="match status" value="1"/>
</dbReference>
<dbReference type="EC" id="2.7.1.26" evidence="15"/>
<keyword evidence="11 15" id="KW-0067">ATP-binding</keyword>
<keyword evidence="8 15" id="KW-0547">Nucleotide-binding</keyword>
<dbReference type="SUPFAM" id="SSF52374">
    <property type="entry name" value="Nucleotidylyl transferase"/>
    <property type="match status" value="1"/>
</dbReference>
<comment type="pathway">
    <text evidence="2 15">Cofactor biosynthesis; FAD biosynthesis; FAD from FMN: step 1/1.</text>
</comment>
<dbReference type="SUPFAM" id="SSF82114">
    <property type="entry name" value="Riboflavin kinase-like"/>
    <property type="match status" value="1"/>
</dbReference>
<evidence type="ECO:0000256" key="4">
    <source>
        <dbReference type="ARBA" id="ARBA00022630"/>
    </source>
</evidence>
<dbReference type="GO" id="GO:0005524">
    <property type="term" value="F:ATP binding"/>
    <property type="evidence" value="ECO:0007669"/>
    <property type="project" value="UniProtKB-UniRule"/>
</dbReference>
<evidence type="ECO:0000313" key="18">
    <source>
        <dbReference type="Proteomes" id="UP000199556"/>
    </source>
</evidence>
<dbReference type="NCBIfam" id="TIGR00083">
    <property type="entry name" value="ribF"/>
    <property type="match status" value="1"/>
</dbReference>
<evidence type="ECO:0000256" key="6">
    <source>
        <dbReference type="ARBA" id="ARBA00022679"/>
    </source>
</evidence>
<evidence type="ECO:0000256" key="1">
    <source>
        <dbReference type="ARBA" id="ARBA00002121"/>
    </source>
</evidence>
<evidence type="ECO:0000259" key="16">
    <source>
        <dbReference type="SMART" id="SM00904"/>
    </source>
</evidence>
<keyword evidence="18" id="KW-1185">Reference proteome</keyword>
<comment type="function">
    <text evidence="1">Catalyzes the phosphorylation of riboflavin to FMN followed by the adenylation of FMN to FAD.</text>
</comment>
<dbReference type="Pfam" id="PF06574">
    <property type="entry name" value="FAD_syn"/>
    <property type="match status" value="1"/>
</dbReference>
<evidence type="ECO:0000256" key="14">
    <source>
        <dbReference type="ARBA" id="ARBA00049494"/>
    </source>
</evidence>
<dbReference type="GO" id="GO:0009231">
    <property type="term" value="P:riboflavin biosynthetic process"/>
    <property type="evidence" value="ECO:0007669"/>
    <property type="project" value="InterPro"/>
</dbReference>
<dbReference type="NCBIfam" id="NF004159">
    <property type="entry name" value="PRK05627.1-2"/>
    <property type="match status" value="1"/>
</dbReference>
<dbReference type="AlphaFoldDB" id="A0A1I4SEC8"/>
<dbReference type="GO" id="GO:0009398">
    <property type="term" value="P:FMN biosynthetic process"/>
    <property type="evidence" value="ECO:0007669"/>
    <property type="project" value="UniProtKB-UniRule"/>
</dbReference>
<dbReference type="NCBIfam" id="NF004160">
    <property type="entry name" value="PRK05627.1-3"/>
    <property type="match status" value="1"/>
</dbReference>
<dbReference type="InterPro" id="IPR014729">
    <property type="entry name" value="Rossmann-like_a/b/a_fold"/>
</dbReference>
<dbReference type="InterPro" id="IPR023465">
    <property type="entry name" value="Riboflavin_kinase_dom_sf"/>
</dbReference>
<comment type="similarity">
    <text evidence="15">Belongs to the ribF family.</text>
</comment>
<dbReference type="InterPro" id="IPR015865">
    <property type="entry name" value="Riboflavin_kinase_bac/euk"/>
</dbReference>
<dbReference type="OrthoDB" id="9803667at2"/>
<dbReference type="NCBIfam" id="NF004163">
    <property type="entry name" value="PRK05627.1-6"/>
    <property type="match status" value="1"/>
</dbReference>
<evidence type="ECO:0000256" key="8">
    <source>
        <dbReference type="ARBA" id="ARBA00022741"/>
    </source>
</evidence>
<dbReference type="InterPro" id="IPR002606">
    <property type="entry name" value="Riboflavin_kinase_bac"/>
</dbReference>
<dbReference type="FunFam" id="3.40.50.620:FF:000021">
    <property type="entry name" value="Riboflavin biosynthesis protein"/>
    <property type="match status" value="1"/>
</dbReference>
<reference evidence="17 18" key="1">
    <citation type="submission" date="2016-10" db="EMBL/GenBank/DDBJ databases">
        <authorList>
            <person name="de Groot N.N."/>
        </authorList>
    </citation>
    <scope>NUCLEOTIDE SEQUENCE [LARGE SCALE GENOMIC DNA]</scope>
    <source>
        <strain evidence="17 18">DSM 4180</strain>
    </source>
</reference>
<evidence type="ECO:0000256" key="2">
    <source>
        <dbReference type="ARBA" id="ARBA00004726"/>
    </source>
</evidence>
<comment type="catalytic activity">
    <reaction evidence="14 15">
        <text>FMN + ATP + H(+) = FAD + diphosphate</text>
        <dbReference type="Rhea" id="RHEA:17237"/>
        <dbReference type="ChEBI" id="CHEBI:15378"/>
        <dbReference type="ChEBI" id="CHEBI:30616"/>
        <dbReference type="ChEBI" id="CHEBI:33019"/>
        <dbReference type="ChEBI" id="CHEBI:57692"/>
        <dbReference type="ChEBI" id="CHEBI:58210"/>
        <dbReference type="EC" id="2.7.7.2"/>
    </reaction>
</comment>
<dbReference type="GO" id="GO:0006747">
    <property type="term" value="P:FAD biosynthetic process"/>
    <property type="evidence" value="ECO:0007669"/>
    <property type="project" value="UniProtKB-UniRule"/>
</dbReference>
<organism evidence="17 18">
    <name type="scientific">Ectothiorhodospira mobilis</name>
    <dbReference type="NCBI Taxonomy" id="195064"/>
    <lineage>
        <taxon>Bacteria</taxon>
        <taxon>Pseudomonadati</taxon>
        <taxon>Pseudomonadota</taxon>
        <taxon>Gammaproteobacteria</taxon>
        <taxon>Chromatiales</taxon>
        <taxon>Ectothiorhodospiraceae</taxon>
        <taxon>Ectothiorhodospira</taxon>
    </lineage>
</organism>
<evidence type="ECO:0000256" key="5">
    <source>
        <dbReference type="ARBA" id="ARBA00022643"/>
    </source>
</evidence>
<keyword evidence="4 15" id="KW-0285">Flavoprotein</keyword>
<evidence type="ECO:0000256" key="10">
    <source>
        <dbReference type="ARBA" id="ARBA00022827"/>
    </source>
</evidence>
<dbReference type="Gene3D" id="2.40.30.30">
    <property type="entry name" value="Riboflavin kinase-like"/>
    <property type="match status" value="1"/>
</dbReference>
<dbReference type="EC" id="2.7.7.2" evidence="15"/>
<dbReference type="UniPathway" id="UPA00276">
    <property type="reaction ID" value="UER00406"/>
</dbReference>
<dbReference type="CDD" id="cd02064">
    <property type="entry name" value="FAD_synthetase_N"/>
    <property type="match status" value="1"/>
</dbReference>
<dbReference type="UniPathway" id="UPA00277">
    <property type="reaction ID" value="UER00407"/>
</dbReference>
<dbReference type="PIRSF" id="PIRSF004491">
    <property type="entry name" value="FAD_Synth"/>
    <property type="match status" value="1"/>
</dbReference>
<dbReference type="GO" id="GO:0008531">
    <property type="term" value="F:riboflavin kinase activity"/>
    <property type="evidence" value="ECO:0007669"/>
    <property type="project" value="UniProtKB-UniRule"/>
</dbReference>
<keyword evidence="12" id="KW-0511">Multifunctional enzyme</keyword>
<dbReference type="Proteomes" id="UP000199556">
    <property type="component" value="Unassembled WGS sequence"/>
</dbReference>
<accession>A0A1I4SEC8</accession>
<dbReference type="Gene3D" id="3.40.50.620">
    <property type="entry name" value="HUPs"/>
    <property type="match status" value="1"/>
</dbReference>
<dbReference type="InterPro" id="IPR015864">
    <property type="entry name" value="FAD_synthase"/>
</dbReference>
<gene>
    <name evidence="17" type="ORF">SAMN05421721_1161</name>
</gene>
<evidence type="ECO:0000256" key="11">
    <source>
        <dbReference type="ARBA" id="ARBA00022840"/>
    </source>
</evidence>
<evidence type="ECO:0000256" key="12">
    <source>
        <dbReference type="ARBA" id="ARBA00023268"/>
    </source>
</evidence>
<dbReference type="EMBL" id="FOUO01000016">
    <property type="protein sequence ID" value="SFM62815.1"/>
    <property type="molecule type" value="Genomic_DNA"/>
</dbReference>
<protein>
    <recommendedName>
        <fullName evidence="15">Riboflavin biosynthesis protein</fullName>
    </recommendedName>
    <domain>
        <recommendedName>
            <fullName evidence="15">Riboflavin kinase</fullName>
            <ecNumber evidence="15">2.7.1.26</ecNumber>
        </recommendedName>
        <alternativeName>
            <fullName evidence="15">Flavokinase</fullName>
        </alternativeName>
    </domain>
    <domain>
        <recommendedName>
            <fullName evidence="15">FMN adenylyltransferase</fullName>
            <ecNumber evidence="15">2.7.7.2</ecNumber>
        </recommendedName>
        <alternativeName>
            <fullName evidence="15">FAD pyrophosphorylase</fullName>
        </alternativeName>
        <alternativeName>
            <fullName evidence="15">FAD synthase</fullName>
        </alternativeName>
    </domain>
</protein>
<keyword evidence="6 15" id="KW-0808">Transferase</keyword>
<dbReference type="SMART" id="SM00904">
    <property type="entry name" value="Flavokinase"/>
    <property type="match status" value="1"/>
</dbReference>
<comment type="catalytic activity">
    <reaction evidence="13 15">
        <text>riboflavin + ATP = FMN + ADP + H(+)</text>
        <dbReference type="Rhea" id="RHEA:14357"/>
        <dbReference type="ChEBI" id="CHEBI:15378"/>
        <dbReference type="ChEBI" id="CHEBI:30616"/>
        <dbReference type="ChEBI" id="CHEBI:57986"/>
        <dbReference type="ChEBI" id="CHEBI:58210"/>
        <dbReference type="ChEBI" id="CHEBI:456216"/>
        <dbReference type="EC" id="2.7.1.26"/>
    </reaction>
</comment>
<dbReference type="GO" id="GO:0003919">
    <property type="term" value="F:FMN adenylyltransferase activity"/>
    <property type="evidence" value="ECO:0007669"/>
    <property type="project" value="UniProtKB-UniRule"/>
</dbReference>
<dbReference type="Pfam" id="PF01687">
    <property type="entry name" value="Flavokinase"/>
    <property type="match status" value="1"/>
</dbReference>